<dbReference type="RefSeq" id="WP_169059269.1">
    <property type="nucleotide sequence ID" value="NZ_JABCAG010000094.1"/>
</dbReference>
<feature type="coiled-coil region" evidence="1">
    <location>
        <begin position="388"/>
        <end position="415"/>
    </location>
</feature>
<organism evidence="2 3">
    <name type="scientific">Enterococcus mundtii</name>
    <dbReference type="NCBI Taxonomy" id="53346"/>
    <lineage>
        <taxon>Bacteria</taxon>
        <taxon>Bacillati</taxon>
        <taxon>Bacillota</taxon>
        <taxon>Bacilli</taxon>
        <taxon>Lactobacillales</taxon>
        <taxon>Enterococcaceae</taxon>
        <taxon>Enterococcus</taxon>
    </lineage>
</organism>
<comment type="caution">
    <text evidence="2">The sequence shown here is derived from an EMBL/GenBank/DDBJ whole genome shotgun (WGS) entry which is preliminary data.</text>
</comment>
<protein>
    <submittedName>
        <fullName evidence="2">Uncharacterized protein</fullName>
    </submittedName>
</protein>
<evidence type="ECO:0000313" key="2">
    <source>
        <dbReference type="EMBL" id="NMP59810.1"/>
    </source>
</evidence>
<dbReference type="AlphaFoldDB" id="A0A848N0W7"/>
<keyword evidence="1" id="KW-0175">Coiled coil</keyword>
<sequence length="444" mass="51355">MISNKEEKKLIAEIDKKRTEYMKSKRYGKDICELFLQNFNFKGNTLDKLDVQKEIFPLVKQAIESYPEELQHRNIDLIKSSLDRSYYASQNATLLSHYTDQLINHNDDSFLVVPTGFKTKTGAHEVSCIIKKVGEEIQVEIFDKAGASPPERLEKSNENFNNYGKNYIVSNYFYKIDNTPDRINAMAKAIASGFTDRGFEPSDIKYQPLHFLSKIANSEYYGRNVTSSQYIQGNCLMKEVVASLKSVLSEKSSPGQLIFSTDKQGRTDSLNGILTEVACFRLEKMGYGTDISNYLREQYKMYCYLKDDRNKYPEDIKVMRKIENGKILNKHFTNSIPEFKRVASYNIEASLHNNKKKNLLSRFKKFIKLEGTKVRSNQLTKEEITVIRSNVNDIRKNLEKDKEKINRNFNNIKEKALTMSMFIEPNVSRGSVRNSSVKNHNVRD</sequence>
<evidence type="ECO:0000313" key="3">
    <source>
        <dbReference type="Proteomes" id="UP000557857"/>
    </source>
</evidence>
<reference evidence="2 3" key="1">
    <citation type="submission" date="2020-04" db="EMBL/GenBank/DDBJ databases">
        <authorList>
            <person name="Abaymova A."/>
            <person name="Teymurazov M."/>
            <person name="Tazyna O."/>
            <person name="Chatushin Y."/>
            <person name="Svetoch E."/>
            <person name="Pereligyn V."/>
            <person name="Pohylenko V."/>
            <person name="Platonov M."/>
            <person name="Kartsev N."/>
            <person name="Skryabin Y."/>
            <person name="Sizova A."/>
            <person name="Solomentsev V."/>
            <person name="Kislichkina A."/>
            <person name="Bogun A."/>
        </authorList>
    </citation>
    <scope>NUCLEOTIDE SEQUENCE [LARGE SCALE GENOMIC DNA]</scope>
    <source>
        <strain evidence="3">SCPM-O-B-8398 (E28)</strain>
    </source>
</reference>
<proteinExistence type="predicted"/>
<name>A0A848N0W7_ENTMU</name>
<gene>
    <name evidence="2" type="ORF">HI921_15325</name>
</gene>
<dbReference type="Proteomes" id="UP000557857">
    <property type="component" value="Unassembled WGS sequence"/>
</dbReference>
<accession>A0A848N0W7</accession>
<evidence type="ECO:0000256" key="1">
    <source>
        <dbReference type="SAM" id="Coils"/>
    </source>
</evidence>
<dbReference type="EMBL" id="JABCAG010000094">
    <property type="protein sequence ID" value="NMP59810.1"/>
    <property type="molecule type" value="Genomic_DNA"/>
</dbReference>